<dbReference type="InterPro" id="IPR030678">
    <property type="entry name" value="Peptide/Ni-bd"/>
</dbReference>
<dbReference type="STRING" id="74348.SAMN04488523_11181"/>
<evidence type="ECO:0000256" key="2">
    <source>
        <dbReference type="ARBA" id="ARBA00005695"/>
    </source>
</evidence>
<name>A0A1I2E1R5_9RHOB</name>
<evidence type="ECO:0000256" key="1">
    <source>
        <dbReference type="ARBA" id="ARBA00004418"/>
    </source>
</evidence>
<sequence>MSYITKQIAAAFMASAIGLASVPVQAQTPPDTLIQAWQIDDVISLDPAEVFEFTASEVLGNSYQPLVGYDVKDVSDIFGVIAESWEVSEDGKTFTFTIKPGLQFASGNPITAADPVFSLQRAVKLDKSPAFILTQFGLNAENVDQMVRQTGDMTMELEMDKAYAPTLLLYCLTATVGFVVDKELVMSHEADGDFGYEWLKTNYAGSGAFTIRDWRANEVIVLERNENFSGDASPMARAIYRHIPEGSTQRLLLEKGDIDIARNLGAEEIIALADNADIKIEDGIKGSIYYMGLNQKNENLMKPEVREAMKYLVDYATIADTIMKGKVKVHQAFLPEGFLGALNDNPYALNVEKAKELLAAADLPDGFTVTMDTRNTPEITAMAEAIQQTMADAGIKMELIPGDGQQTLTKYRARNHDIYIGRWGPDYQDPHTNADTFARNPDNGDDAASKPLAWRNAWDIPEMTKQADAAVLEKDAKARADMYIALQQEHQKVSPFVIMFQEIEVLGIRKDVNGFIIGPSFNDNSFRQVTKSE</sequence>
<reference evidence="5 6" key="1">
    <citation type="submission" date="2016-10" db="EMBL/GenBank/DDBJ databases">
        <authorList>
            <person name="de Groot N.N."/>
        </authorList>
    </citation>
    <scope>NUCLEOTIDE SEQUENCE [LARGE SCALE GENOMIC DNA]</scope>
    <source>
        <strain evidence="5 6">DSM 11443</strain>
    </source>
</reference>
<comment type="subcellular location">
    <subcellularLocation>
        <location evidence="1">Periplasm</location>
    </subcellularLocation>
</comment>
<keyword evidence="6" id="KW-1185">Reference proteome</keyword>
<dbReference type="GO" id="GO:0030288">
    <property type="term" value="C:outer membrane-bounded periplasmic space"/>
    <property type="evidence" value="ECO:0007669"/>
    <property type="project" value="UniProtKB-ARBA"/>
</dbReference>
<feature type="domain" description="Solute-binding protein family 5" evidence="4">
    <location>
        <begin position="80"/>
        <end position="443"/>
    </location>
</feature>
<dbReference type="PANTHER" id="PTHR30290:SF34">
    <property type="entry name" value="ABC TRANSPORTER, PERIPLASMIC OLIGO-PEPTIDE BINDING PROTEIN, PUTATIVE-RELATED"/>
    <property type="match status" value="1"/>
</dbReference>
<evidence type="ECO:0000259" key="4">
    <source>
        <dbReference type="Pfam" id="PF00496"/>
    </source>
</evidence>
<dbReference type="GO" id="GO:1904680">
    <property type="term" value="F:peptide transmembrane transporter activity"/>
    <property type="evidence" value="ECO:0007669"/>
    <property type="project" value="TreeGrafter"/>
</dbReference>
<feature type="chain" id="PRO_5011532264" evidence="3">
    <location>
        <begin position="27"/>
        <end position="533"/>
    </location>
</feature>
<protein>
    <submittedName>
        <fullName evidence="5">Peptide/nickel transport system substrate-binding protein</fullName>
    </submittedName>
</protein>
<dbReference type="Pfam" id="PF00496">
    <property type="entry name" value="SBP_bac_5"/>
    <property type="match status" value="1"/>
</dbReference>
<dbReference type="EMBL" id="FOMW01000011">
    <property type="protein sequence ID" value="SFE86481.1"/>
    <property type="molecule type" value="Genomic_DNA"/>
</dbReference>
<evidence type="ECO:0000256" key="3">
    <source>
        <dbReference type="SAM" id="SignalP"/>
    </source>
</evidence>
<dbReference type="InterPro" id="IPR000914">
    <property type="entry name" value="SBP_5_dom"/>
</dbReference>
<gene>
    <name evidence="5" type="ORF">SAMN04488523_11181</name>
</gene>
<dbReference type="GO" id="GO:0015833">
    <property type="term" value="P:peptide transport"/>
    <property type="evidence" value="ECO:0007669"/>
    <property type="project" value="TreeGrafter"/>
</dbReference>
<evidence type="ECO:0000313" key="5">
    <source>
        <dbReference type="EMBL" id="SFE86481.1"/>
    </source>
</evidence>
<proteinExistence type="inferred from homology"/>
<dbReference type="Gene3D" id="3.40.190.10">
    <property type="entry name" value="Periplasmic binding protein-like II"/>
    <property type="match status" value="1"/>
</dbReference>
<dbReference type="InterPro" id="IPR039424">
    <property type="entry name" value="SBP_5"/>
</dbReference>
<dbReference type="CDD" id="cd08512">
    <property type="entry name" value="PBP2_NikA_DppA_OppA_like_7"/>
    <property type="match status" value="1"/>
</dbReference>
<dbReference type="AlphaFoldDB" id="A0A1I2E1R5"/>
<dbReference type="SUPFAM" id="SSF53850">
    <property type="entry name" value="Periplasmic binding protein-like II"/>
    <property type="match status" value="1"/>
</dbReference>
<dbReference type="Proteomes" id="UP000198977">
    <property type="component" value="Unassembled WGS sequence"/>
</dbReference>
<comment type="similarity">
    <text evidence="2">Belongs to the bacterial solute-binding protein 5 family.</text>
</comment>
<dbReference type="OrthoDB" id="9803988at2"/>
<dbReference type="Gene3D" id="3.90.76.10">
    <property type="entry name" value="Dipeptide-binding Protein, Domain 1"/>
    <property type="match status" value="1"/>
</dbReference>
<accession>A0A1I2E1R5</accession>
<feature type="signal peptide" evidence="3">
    <location>
        <begin position="1"/>
        <end position="26"/>
    </location>
</feature>
<dbReference type="PIRSF" id="PIRSF002741">
    <property type="entry name" value="MppA"/>
    <property type="match status" value="1"/>
</dbReference>
<organism evidence="5 6">
    <name type="scientific">Sulfitobacter brevis</name>
    <dbReference type="NCBI Taxonomy" id="74348"/>
    <lineage>
        <taxon>Bacteria</taxon>
        <taxon>Pseudomonadati</taxon>
        <taxon>Pseudomonadota</taxon>
        <taxon>Alphaproteobacteria</taxon>
        <taxon>Rhodobacterales</taxon>
        <taxon>Roseobacteraceae</taxon>
        <taxon>Sulfitobacter</taxon>
    </lineage>
</organism>
<keyword evidence="3" id="KW-0732">Signal</keyword>
<evidence type="ECO:0000313" key="6">
    <source>
        <dbReference type="Proteomes" id="UP000198977"/>
    </source>
</evidence>
<dbReference type="Gene3D" id="3.10.105.10">
    <property type="entry name" value="Dipeptide-binding Protein, Domain 3"/>
    <property type="match status" value="1"/>
</dbReference>
<dbReference type="GO" id="GO:0043190">
    <property type="term" value="C:ATP-binding cassette (ABC) transporter complex"/>
    <property type="evidence" value="ECO:0007669"/>
    <property type="project" value="InterPro"/>
</dbReference>
<dbReference type="PANTHER" id="PTHR30290">
    <property type="entry name" value="PERIPLASMIC BINDING COMPONENT OF ABC TRANSPORTER"/>
    <property type="match status" value="1"/>
</dbReference>